<evidence type="ECO:0000256" key="3">
    <source>
        <dbReference type="ARBA" id="ARBA00005005"/>
    </source>
</evidence>
<evidence type="ECO:0000256" key="8">
    <source>
        <dbReference type="ARBA" id="ARBA00022840"/>
    </source>
</evidence>
<evidence type="ECO:0000259" key="17">
    <source>
        <dbReference type="Pfam" id="PF13193"/>
    </source>
</evidence>
<evidence type="ECO:0000256" key="10">
    <source>
        <dbReference type="ARBA" id="ARBA00023098"/>
    </source>
</evidence>
<evidence type="ECO:0000256" key="14">
    <source>
        <dbReference type="ARBA" id="ARBA00042773"/>
    </source>
</evidence>
<dbReference type="PANTHER" id="PTHR43767">
    <property type="entry name" value="LONG-CHAIN-FATTY-ACID--COA LIGASE"/>
    <property type="match status" value="1"/>
</dbReference>
<evidence type="ECO:0000256" key="5">
    <source>
        <dbReference type="ARBA" id="ARBA00022598"/>
    </source>
</evidence>
<dbReference type="SUPFAM" id="SSF56801">
    <property type="entry name" value="Acetyl-CoA synthetase-like"/>
    <property type="match status" value="1"/>
</dbReference>
<reference evidence="18 19" key="1">
    <citation type="submission" date="2020-08" db="EMBL/GenBank/DDBJ databases">
        <title>Genomic Encyclopedia of Type Strains, Phase IV (KMG-IV): sequencing the most valuable type-strain genomes for metagenomic binning, comparative biology and taxonomic classification.</title>
        <authorList>
            <person name="Goeker M."/>
        </authorList>
    </citation>
    <scope>NUCLEOTIDE SEQUENCE [LARGE SCALE GENOMIC DNA]</scope>
    <source>
        <strain evidence="18 19">DSM 25620</strain>
    </source>
</reference>
<evidence type="ECO:0000256" key="7">
    <source>
        <dbReference type="ARBA" id="ARBA00022832"/>
    </source>
</evidence>
<comment type="caution">
    <text evidence="18">The sequence shown here is derived from an EMBL/GenBank/DDBJ whole genome shotgun (WGS) entry which is preliminary data.</text>
</comment>
<dbReference type="InterPro" id="IPR020845">
    <property type="entry name" value="AMP-binding_CS"/>
</dbReference>
<dbReference type="InterPro" id="IPR000873">
    <property type="entry name" value="AMP-dep_synth/lig_dom"/>
</dbReference>
<proteinExistence type="inferred from homology"/>
<feature type="region of interest" description="Disordered" evidence="15">
    <location>
        <begin position="1"/>
        <end position="154"/>
    </location>
</feature>
<dbReference type="EC" id="6.2.1.3" evidence="12"/>
<evidence type="ECO:0000256" key="2">
    <source>
        <dbReference type="ARBA" id="ARBA00004170"/>
    </source>
</evidence>
<organism evidence="18 19">
    <name type="scientific">Pseudochrobactrum saccharolyticum</name>
    <dbReference type="NCBI Taxonomy" id="354352"/>
    <lineage>
        <taxon>Bacteria</taxon>
        <taxon>Pseudomonadati</taxon>
        <taxon>Pseudomonadota</taxon>
        <taxon>Alphaproteobacteria</taxon>
        <taxon>Hyphomicrobiales</taxon>
        <taxon>Brucellaceae</taxon>
        <taxon>Pseudochrobactrum</taxon>
    </lineage>
</organism>
<comment type="subcellular location">
    <subcellularLocation>
        <location evidence="2">Membrane</location>
        <topology evidence="2">Peripheral membrane protein</topology>
    </subcellularLocation>
</comment>
<dbReference type="CDD" id="cd05936">
    <property type="entry name" value="FC-FACS_FadD_like"/>
    <property type="match status" value="1"/>
</dbReference>
<dbReference type="Pfam" id="PF00501">
    <property type="entry name" value="AMP-binding"/>
    <property type="match status" value="1"/>
</dbReference>
<keyword evidence="19" id="KW-1185">Reference proteome</keyword>
<accession>A0A7W8AIY3</accession>
<dbReference type="Gene3D" id="3.40.50.12780">
    <property type="entry name" value="N-terminal domain of ligase-like"/>
    <property type="match status" value="1"/>
</dbReference>
<dbReference type="RefSeq" id="WP_151158657.1">
    <property type="nucleotide sequence ID" value="NZ_JACHIL010000001.1"/>
</dbReference>
<dbReference type="Pfam" id="PF13193">
    <property type="entry name" value="AMP-binding_C"/>
    <property type="match status" value="1"/>
</dbReference>
<sequence length="741" mass="79256">MTRSSDGNAKAGATKSAAKKTGTTAAKTAATKPVKESAPKSTAAKAKTATATKAEPAKTAVKTSAAPKKSPAKKAATPGTTNIAAPTVAEAKKPAKTTAAKPATNTTATKPATNTTAGKPAGKTKTAAVKPAAKAAETKTAPKAGTTKPAAKAATKVAKAEPEVKIADKAPEPVVTPVAKPVKTASPYDAKPWLSNYPQGVAHALDPSAYQSITDLILTSCKKYGDRPAFTCMDKSLSYKELDEKSAALAAWLQSRGLVKGDRVAVMMPNVLQYPVAITAILRAGLVVVNVNPLYTPRELEHQLNDAGAKAIIILENFAHTLEKVLPNSSVKHVVVASMGDMHGLKGAIINFVVRRVKKMVPAWNIPAHNSFKSVLASGAKLTFKPVVIAPDDLAFLQYTGGTTGISKGAMLMHSNILANVEQMRLWLDVAFQHKGRPEHINYICALPLYHIFALTVNAMMGIQQGARNLLIPNPRDIPAFVKELQKAPFHIFPGLNTLFNALMENADFRRLDFKPLILTLGGGMAVQRPVAERWEKMTGCLITEGYGLSETSPVATANVLNATEFSGTIGLPVPGSDVAIRDDDGNDVPLGEVGEVCVRGPQVMKGYWNRPEETAKAIFPDGFFRTGDMGFMNEGGFTKIVDRKKDMILVSGFNVYPNEIEEVAAEHPGVVEAAAIGIANEHSGEVVKLFVVRRDPELTEEVLKAFCAERLTNYKRPRIIEFRDSLPKSNVGKILRRELR</sequence>
<dbReference type="Proteomes" id="UP000531231">
    <property type="component" value="Unassembled WGS sequence"/>
</dbReference>
<keyword evidence="5 18" id="KW-0436">Ligase</keyword>
<evidence type="ECO:0000259" key="16">
    <source>
        <dbReference type="Pfam" id="PF00501"/>
    </source>
</evidence>
<keyword evidence="8" id="KW-0067">ATP-binding</keyword>
<evidence type="ECO:0000256" key="12">
    <source>
        <dbReference type="ARBA" id="ARBA00026121"/>
    </source>
</evidence>
<keyword evidence="11" id="KW-0472">Membrane</keyword>
<dbReference type="EMBL" id="JACHIL010000001">
    <property type="protein sequence ID" value="MBB5090116.1"/>
    <property type="molecule type" value="Genomic_DNA"/>
</dbReference>
<evidence type="ECO:0000256" key="4">
    <source>
        <dbReference type="ARBA" id="ARBA00006432"/>
    </source>
</evidence>
<dbReference type="InterPro" id="IPR042099">
    <property type="entry name" value="ANL_N_sf"/>
</dbReference>
<dbReference type="InterPro" id="IPR050237">
    <property type="entry name" value="ATP-dep_AMP-bd_enzyme"/>
</dbReference>
<feature type="domain" description="AMP-binding enzyme C-terminal" evidence="17">
    <location>
        <begin position="660"/>
        <end position="734"/>
    </location>
</feature>
<evidence type="ECO:0000256" key="6">
    <source>
        <dbReference type="ARBA" id="ARBA00022741"/>
    </source>
</evidence>
<keyword evidence="7" id="KW-0276">Fatty acid metabolism</keyword>
<dbReference type="Gene3D" id="3.30.300.30">
    <property type="match status" value="1"/>
</dbReference>
<name>A0A7W8AIY3_9HYPH</name>
<dbReference type="GO" id="GO:0005524">
    <property type="term" value="F:ATP binding"/>
    <property type="evidence" value="ECO:0007669"/>
    <property type="project" value="UniProtKB-KW"/>
</dbReference>
<feature type="compositionally biased region" description="Low complexity" evidence="15">
    <location>
        <begin position="9"/>
        <end position="32"/>
    </location>
</feature>
<keyword evidence="9" id="KW-0460">Magnesium</keyword>
<dbReference type="GO" id="GO:0004467">
    <property type="term" value="F:long-chain fatty acid-CoA ligase activity"/>
    <property type="evidence" value="ECO:0007669"/>
    <property type="project" value="UniProtKB-EC"/>
</dbReference>
<comment type="cofactor">
    <cofactor evidence="1">
        <name>Mg(2+)</name>
        <dbReference type="ChEBI" id="CHEBI:18420"/>
    </cofactor>
</comment>
<gene>
    <name evidence="18" type="ORF">HNQ68_000628</name>
</gene>
<dbReference type="InterPro" id="IPR045851">
    <property type="entry name" value="AMP-bd_C_sf"/>
</dbReference>
<feature type="compositionally biased region" description="Low complexity" evidence="15">
    <location>
        <begin position="39"/>
        <end position="89"/>
    </location>
</feature>
<evidence type="ECO:0000256" key="13">
    <source>
        <dbReference type="ARBA" id="ARBA00039545"/>
    </source>
</evidence>
<dbReference type="NCBIfam" id="NF005463">
    <property type="entry name" value="PRK07059.1"/>
    <property type="match status" value="1"/>
</dbReference>
<dbReference type="GO" id="GO:0016020">
    <property type="term" value="C:membrane"/>
    <property type="evidence" value="ECO:0007669"/>
    <property type="project" value="UniProtKB-SubCell"/>
</dbReference>
<keyword evidence="10" id="KW-0443">Lipid metabolism</keyword>
<dbReference type="FunFam" id="3.30.300.30:FF:000006">
    <property type="entry name" value="Long-chain-fatty-acid--CoA ligase FadD"/>
    <property type="match status" value="1"/>
</dbReference>
<dbReference type="AlphaFoldDB" id="A0A7W8AIY3"/>
<evidence type="ECO:0000256" key="9">
    <source>
        <dbReference type="ARBA" id="ARBA00022842"/>
    </source>
</evidence>
<keyword evidence="6" id="KW-0547">Nucleotide-binding</keyword>
<feature type="compositionally biased region" description="Low complexity" evidence="15">
    <location>
        <begin position="96"/>
        <end position="154"/>
    </location>
</feature>
<comment type="pathway">
    <text evidence="3">Lipid metabolism; fatty acid beta-oxidation.</text>
</comment>
<dbReference type="PANTHER" id="PTHR43767:SF8">
    <property type="entry name" value="LONG-CHAIN-FATTY-ACID--COA LIGASE"/>
    <property type="match status" value="1"/>
</dbReference>
<evidence type="ECO:0000256" key="15">
    <source>
        <dbReference type="SAM" id="MobiDB-lite"/>
    </source>
</evidence>
<evidence type="ECO:0000256" key="1">
    <source>
        <dbReference type="ARBA" id="ARBA00001946"/>
    </source>
</evidence>
<dbReference type="PROSITE" id="PS00455">
    <property type="entry name" value="AMP_BINDING"/>
    <property type="match status" value="1"/>
</dbReference>
<dbReference type="InterPro" id="IPR025110">
    <property type="entry name" value="AMP-bd_C"/>
</dbReference>
<protein>
    <recommendedName>
        <fullName evidence="13">Long-chain-fatty-acid--CoA ligase</fullName>
        <ecNumber evidence="12">6.2.1.3</ecNumber>
    </recommendedName>
    <alternativeName>
        <fullName evidence="14">Long-chain acyl-CoA synthetase</fullName>
    </alternativeName>
</protein>
<evidence type="ECO:0000313" key="19">
    <source>
        <dbReference type="Proteomes" id="UP000531231"/>
    </source>
</evidence>
<evidence type="ECO:0000313" key="18">
    <source>
        <dbReference type="EMBL" id="MBB5090116.1"/>
    </source>
</evidence>
<evidence type="ECO:0000256" key="11">
    <source>
        <dbReference type="ARBA" id="ARBA00023136"/>
    </source>
</evidence>
<dbReference type="FunFam" id="3.40.50.12780:FF:000003">
    <property type="entry name" value="Long-chain-fatty-acid--CoA ligase FadD"/>
    <property type="match status" value="1"/>
</dbReference>
<feature type="domain" description="AMP-dependent synthetase/ligase" evidence="16">
    <location>
        <begin position="220"/>
        <end position="609"/>
    </location>
</feature>
<comment type="similarity">
    <text evidence="4">Belongs to the ATP-dependent AMP-binding enzyme family.</text>
</comment>